<sequence length="407" mass="43482">MACPSTTIRVSAACILSLRAPSLDDLPPFSPAPCPSLSPAPTPLQIWSPEAVALRDRVITLLDALPPANLTLEEYTAYKAALLEQLTCSWVRVPQSPRSLLPTASSSSPFVPTPSGAALWSSLPTATSLKPRVGLTPSPPSPPLPLHNAKNKLNRQIHNLLTRLPRQHMLKLPRHFLPLPPNHPSLPSSQQSEAASTTASLFISRTPSPTDGDKRIAAEKGTSNSPARAEGGWLSRSEPREAPWRGSGGSEPVPRSGHCDCTVSLAERGPGASALPTSRISNAASADPAPSSKALALLQSPRPPPKPSPSVSQGRAPQTQHQQALPFRAPLLQHDPAKRALSRLFCQPFINTRDVEQASVVDSSGAGSPSNQVRKMHYVEGGPYRFHSHPRISPSESQKSRVWIPIA</sequence>
<feature type="region of interest" description="Disordered" evidence="1">
    <location>
        <begin position="174"/>
        <end position="322"/>
    </location>
</feature>
<evidence type="ECO:0000313" key="3">
    <source>
        <dbReference type="Proteomes" id="UP000269721"/>
    </source>
</evidence>
<evidence type="ECO:0000256" key="1">
    <source>
        <dbReference type="SAM" id="MobiDB-lite"/>
    </source>
</evidence>
<keyword evidence="3" id="KW-1185">Reference proteome</keyword>
<feature type="compositionally biased region" description="Polar residues" evidence="1">
    <location>
        <begin position="313"/>
        <end position="322"/>
    </location>
</feature>
<name>A0A4V1IQC3_9FUNG</name>
<feature type="compositionally biased region" description="Low complexity" evidence="1">
    <location>
        <begin position="185"/>
        <end position="200"/>
    </location>
</feature>
<dbReference type="EMBL" id="KZ998512">
    <property type="protein sequence ID" value="RKO86057.1"/>
    <property type="molecule type" value="Genomic_DNA"/>
</dbReference>
<dbReference type="Proteomes" id="UP000269721">
    <property type="component" value="Unassembled WGS sequence"/>
</dbReference>
<proteinExistence type="predicted"/>
<dbReference type="AlphaFoldDB" id="A0A4V1IQC3"/>
<feature type="compositionally biased region" description="Low complexity" evidence="1">
    <location>
        <begin position="281"/>
        <end position="300"/>
    </location>
</feature>
<accession>A0A4V1IQC3</accession>
<evidence type="ECO:0000313" key="2">
    <source>
        <dbReference type="EMBL" id="RKO86057.1"/>
    </source>
</evidence>
<reference evidence="3" key="1">
    <citation type="journal article" date="2018" name="Nat. Microbiol.">
        <title>Leveraging single-cell genomics to expand the fungal tree of life.</title>
        <authorList>
            <person name="Ahrendt S.R."/>
            <person name="Quandt C.A."/>
            <person name="Ciobanu D."/>
            <person name="Clum A."/>
            <person name="Salamov A."/>
            <person name="Andreopoulos B."/>
            <person name="Cheng J.F."/>
            <person name="Woyke T."/>
            <person name="Pelin A."/>
            <person name="Henrissat B."/>
            <person name="Reynolds N.K."/>
            <person name="Benny G.L."/>
            <person name="Smith M.E."/>
            <person name="James T.Y."/>
            <person name="Grigoriev I.V."/>
        </authorList>
    </citation>
    <scope>NUCLEOTIDE SEQUENCE [LARGE SCALE GENOMIC DNA]</scope>
</reference>
<gene>
    <name evidence="2" type="ORF">BDK51DRAFT_36812</name>
</gene>
<protein>
    <submittedName>
        <fullName evidence="2">Uncharacterized protein</fullName>
    </submittedName>
</protein>
<organism evidence="2 3">
    <name type="scientific">Blyttiomyces helicus</name>
    <dbReference type="NCBI Taxonomy" id="388810"/>
    <lineage>
        <taxon>Eukaryota</taxon>
        <taxon>Fungi</taxon>
        <taxon>Fungi incertae sedis</taxon>
        <taxon>Chytridiomycota</taxon>
        <taxon>Chytridiomycota incertae sedis</taxon>
        <taxon>Chytridiomycetes</taxon>
        <taxon>Chytridiomycetes incertae sedis</taxon>
        <taxon>Blyttiomyces</taxon>
    </lineage>
</organism>